<feature type="signal peptide" evidence="1">
    <location>
        <begin position="1"/>
        <end position="20"/>
    </location>
</feature>
<dbReference type="AlphaFoldDB" id="A0A131YDN9"/>
<organism evidence="2">
    <name type="scientific">Rhipicephalus appendiculatus</name>
    <name type="common">Brown ear tick</name>
    <dbReference type="NCBI Taxonomy" id="34631"/>
    <lineage>
        <taxon>Eukaryota</taxon>
        <taxon>Metazoa</taxon>
        <taxon>Ecdysozoa</taxon>
        <taxon>Arthropoda</taxon>
        <taxon>Chelicerata</taxon>
        <taxon>Arachnida</taxon>
        <taxon>Acari</taxon>
        <taxon>Parasitiformes</taxon>
        <taxon>Ixodida</taxon>
        <taxon>Ixodoidea</taxon>
        <taxon>Ixodidae</taxon>
        <taxon>Rhipicephalinae</taxon>
        <taxon>Rhipicephalus</taxon>
        <taxon>Rhipicephalus</taxon>
    </lineage>
</organism>
<feature type="chain" id="PRO_5007284693" evidence="1">
    <location>
        <begin position="21"/>
        <end position="135"/>
    </location>
</feature>
<evidence type="ECO:0000256" key="1">
    <source>
        <dbReference type="SAM" id="SignalP"/>
    </source>
</evidence>
<reference evidence="2" key="1">
    <citation type="journal article" date="2016" name="Ticks Tick Borne Dis.">
        <title>De novo assembly and annotation of the salivary gland transcriptome of Rhipicephalus appendiculatus male and female ticks during blood feeding.</title>
        <authorList>
            <person name="de Castro M.H."/>
            <person name="de Klerk D."/>
            <person name="Pienaar R."/>
            <person name="Latif A.A."/>
            <person name="Rees D.J."/>
            <person name="Mans B.J."/>
        </authorList>
    </citation>
    <scope>NUCLEOTIDE SEQUENCE</scope>
    <source>
        <tissue evidence="2">Salivary glands</tissue>
    </source>
</reference>
<dbReference type="EMBL" id="GEDV01011158">
    <property type="protein sequence ID" value="JAP77399.1"/>
    <property type="molecule type" value="Transcribed_RNA"/>
</dbReference>
<protein>
    <submittedName>
        <fullName evidence="2">Pancreatic trypsin inhibitor</fullName>
    </submittedName>
</protein>
<name>A0A131YDN9_RHIAP</name>
<sequence>MKVTVLSLCLVLSAICAVRAQSLQNPLFCPLRLRLKALVLQCTVRNLEEKDQNRMIKVMTYNGLDYNRLAWWICSPQAEFALRKVFKRRQLKRITDVGIRCILYLYRDFYRTSNEMTPAYTDTPMPAPTPTSPYE</sequence>
<accession>A0A131YDN9</accession>
<proteinExistence type="predicted"/>
<keyword evidence="1" id="KW-0732">Signal</keyword>
<evidence type="ECO:0000313" key="2">
    <source>
        <dbReference type="EMBL" id="JAP77399.1"/>
    </source>
</evidence>